<evidence type="ECO:0000313" key="3">
    <source>
        <dbReference type="Proteomes" id="UP001138500"/>
    </source>
</evidence>
<feature type="region of interest" description="Disordered" evidence="1">
    <location>
        <begin position="316"/>
        <end position="376"/>
    </location>
</feature>
<dbReference type="AlphaFoldDB" id="A0A9W7W3G8"/>
<feature type="compositionally biased region" description="Basic residues" evidence="1">
    <location>
        <begin position="278"/>
        <end position="287"/>
    </location>
</feature>
<keyword evidence="3" id="KW-1185">Reference proteome</keyword>
<evidence type="ECO:0000256" key="1">
    <source>
        <dbReference type="SAM" id="MobiDB-lite"/>
    </source>
</evidence>
<comment type="caution">
    <text evidence="2">The sequence shown here is derived from an EMBL/GenBank/DDBJ whole genome shotgun (WGS) entry which is preliminary data.</text>
</comment>
<feature type="compositionally biased region" description="Basic and acidic residues" evidence="1">
    <location>
        <begin position="331"/>
        <end position="342"/>
    </location>
</feature>
<dbReference type="OrthoDB" id="10461908at2759"/>
<dbReference type="EMBL" id="RIBY02001401">
    <property type="protein sequence ID" value="KAH9829203.1"/>
    <property type="molecule type" value="Genomic_DNA"/>
</dbReference>
<organism evidence="2 3">
    <name type="scientific">Teratosphaeria destructans</name>
    <dbReference type="NCBI Taxonomy" id="418781"/>
    <lineage>
        <taxon>Eukaryota</taxon>
        <taxon>Fungi</taxon>
        <taxon>Dikarya</taxon>
        <taxon>Ascomycota</taxon>
        <taxon>Pezizomycotina</taxon>
        <taxon>Dothideomycetes</taxon>
        <taxon>Dothideomycetidae</taxon>
        <taxon>Mycosphaerellales</taxon>
        <taxon>Teratosphaeriaceae</taxon>
        <taxon>Teratosphaeria</taxon>
    </lineage>
</organism>
<dbReference type="Proteomes" id="UP001138500">
    <property type="component" value="Unassembled WGS sequence"/>
</dbReference>
<feature type="compositionally biased region" description="Polar residues" evidence="1">
    <location>
        <begin position="190"/>
        <end position="203"/>
    </location>
</feature>
<feature type="compositionally biased region" description="Acidic residues" evidence="1">
    <location>
        <begin position="154"/>
        <end position="164"/>
    </location>
</feature>
<feature type="compositionally biased region" description="Polar residues" evidence="1">
    <location>
        <begin position="96"/>
        <end position="107"/>
    </location>
</feature>
<feature type="compositionally biased region" description="Basic residues" evidence="1">
    <location>
        <begin position="1"/>
        <end position="15"/>
    </location>
</feature>
<feature type="compositionally biased region" description="Polar residues" evidence="1">
    <location>
        <begin position="255"/>
        <end position="276"/>
    </location>
</feature>
<reference evidence="2 3" key="1">
    <citation type="journal article" date="2018" name="IMA Fungus">
        <title>IMA Genome-F 10: Nine draft genome sequences of Claviceps purpurea s.lat., including C. arundinis, C. humidiphila, and C. cf. spartinae, pseudomolecules for the pitch canker pathogen Fusarium circinatum, draft genome of Davidsoniella eucalypti, Grosmannia galeiformis, Quambalaria eucalypti, and Teratosphaeria destructans.</title>
        <authorList>
            <person name="Wingfield B.D."/>
            <person name="Liu M."/>
            <person name="Nguyen H.D."/>
            <person name="Lane F.A."/>
            <person name="Morgan S.W."/>
            <person name="De Vos L."/>
            <person name="Wilken P.M."/>
            <person name="Duong T.A."/>
            <person name="Aylward J."/>
            <person name="Coetzee M.P."/>
            <person name="Dadej K."/>
            <person name="De Beer Z.W."/>
            <person name="Findlay W."/>
            <person name="Havenga M."/>
            <person name="Kolarik M."/>
            <person name="Menzies J.G."/>
            <person name="Naidoo K."/>
            <person name="Pochopski O."/>
            <person name="Shoukouhi P."/>
            <person name="Santana Q.C."/>
            <person name="Seifert K.A."/>
            <person name="Soal N."/>
            <person name="Steenkamp E.T."/>
            <person name="Tatham C.T."/>
            <person name="van der Nest M.A."/>
            <person name="Wingfield M.J."/>
        </authorList>
    </citation>
    <scope>NUCLEOTIDE SEQUENCE [LARGE SCALE GENOMIC DNA]</scope>
    <source>
        <strain evidence="2">CMW44962</strain>
    </source>
</reference>
<protein>
    <submittedName>
        <fullName evidence="2">Uncharacterized protein</fullName>
    </submittedName>
</protein>
<accession>A0A9W7W3G8</accession>
<gene>
    <name evidence="2" type="ORF">Tdes44962_MAKER09154</name>
</gene>
<name>A0A9W7W3G8_9PEZI</name>
<reference evidence="2 3" key="2">
    <citation type="journal article" date="2021" name="Curr. Genet.">
        <title>Genetic response to nitrogen starvation in the aggressive Eucalyptus foliar pathogen Teratosphaeria destructans.</title>
        <authorList>
            <person name="Havenga M."/>
            <person name="Wingfield B.D."/>
            <person name="Wingfield M.J."/>
            <person name="Dreyer L.L."/>
            <person name="Roets F."/>
            <person name="Aylward J."/>
        </authorList>
    </citation>
    <scope>NUCLEOTIDE SEQUENCE [LARGE SCALE GENOMIC DNA]</scope>
    <source>
        <strain evidence="2">CMW44962</strain>
    </source>
</reference>
<evidence type="ECO:0000313" key="2">
    <source>
        <dbReference type="EMBL" id="KAH9829203.1"/>
    </source>
</evidence>
<feature type="compositionally biased region" description="Low complexity" evidence="1">
    <location>
        <begin position="108"/>
        <end position="122"/>
    </location>
</feature>
<feature type="region of interest" description="Disordered" evidence="1">
    <location>
        <begin position="1"/>
        <end position="287"/>
    </location>
</feature>
<sequence>MSSNSRRGHRDRQSRRGTNNSSSESIAPPAGPRREQIFSVSQQPRPPARLDEVVNTVTYRPAPRGFTQGSNAGGSNPYLPRPGTSSRPATRPPSLARSQPGPSAPNVSRTSFHSFPTPSTPSINTTWSAGIRPPTRGGTPQRIQEALRAFDGQTEQEDDPDGLDEYTPLQRYNVQGADTRRHVSLADYNRSASDSGTSFVYSESDSGPPPYSRPPSYAGSRDHVPQQMPNLPREDPPQYFVPQARVEEVEEPMEGSQQHQPRTIWSCCGGQSSSSKRPLGRKKKSAARRCGTINIPAEHGSDCRECGHRRCQGCEWGNMSVESGDPPGGGRPRDSEDDRGGPGDRGGSSRAKGKGKAPFKGGFLGRFSPGKKGTRT</sequence>
<proteinExistence type="predicted"/>